<organism evidence="10 11">
    <name type="scientific">Phytophthora kernoviae</name>
    <dbReference type="NCBI Taxonomy" id="325452"/>
    <lineage>
        <taxon>Eukaryota</taxon>
        <taxon>Sar</taxon>
        <taxon>Stramenopiles</taxon>
        <taxon>Oomycota</taxon>
        <taxon>Peronosporomycetes</taxon>
        <taxon>Peronosporales</taxon>
        <taxon>Peronosporaceae</taxon>
        <taxon>Phytophthora</taxon>
    </lineage>
</organism>
<evidence type="ECO:0000256" key="1">
    <source>
        <dbReference type="ARBA" id="ARBA00004141"/>
    </source>
</evidence>
<name>A0A3R7MZM6_9STRA</name>
<evidence type="ECO:0000256" key="6">
    <source>
        <dbReference type="ARBA" id="ARBA00049737"/>
    </source>
</evidence>
<feature type="transmembrane region" description="Helical" evidence="8">
    <location>
        <begin position="131"/>
        <end position="152"/>
    </location>
</feature>
<dbReference type="Pfam" id="PF13886">
    <property type="entry name" value="TM7S3_TM198"/>
    <property type="match status" value="1"/>
</dbReference>
<evidence type="ECO:0000256" key="4">
    <source>
        <dbReference type="ARBA" id="ARBA00022989"/>
    </source>
</evidence>
<evidence type="ECO:0000256" key="7">
    <source>
        <dbReference type="SAM" id="MobiDB-lite"/>
    </source>
</evidence>
<feature type="region of interest" description="Disordered" evidence="7">
    <location>
        <begin position="238"/>
        <end position="258"/>
    </location>
</feature>
<comment type="subcellular location">
    <subcellularLocation>
        <location evidence="1">Membrane</location>
        <topology evidence="1">Multi-pass membrane protein</topology>
    </subcellularLocation>
</comment>
<feature type="compositionally biased region" description="Low complexity" evidence="7">
    <location>
        <begin position="271"/>
        <end position="290"/>
    </location>
</feature>
<dbReference type="Proteomes" id="UP000284657">
    <property type="component" value="Unassembled WGS sequence"/>
</dbReference>
<feature type="compositionally biased region" description="Polar residues" evidence="7">
    <location>
        <begin position="346"/>
        <end position="358"/>
    </location>
</feature>
<gene>
    <name evidence="10" type="ORF">BBJ29_006261</name>
</gene>
<feature type="transmembrane region" description="Helical" evidence="8">
    <location>
        <begin position="21"/>
        <end position="39"/>
    </location>
</feature>
<comment type="similarity">
    <text evidence="2">Belongs to the TMEM198 family.</text>
</comment>
<proteinExistence type="inferred from homology"/>
<keyword evidence="5 8" id="KW-0472">Membrane</keyword>
<feature type="region of interest" description="Disordered" evidence="7">
    <location>
        <begin position="309"/>
        <end position="358"/>
    </location>
</feature>
<evidence type="ECO:0000256" key="3">
    <source>
        <dbReference type="ARBA" id="ARBA00022692"/>
    </source>
</evidence>
<dbReference type="GO" id="GO:0005886">
    <property type="term" value="C:plasma membrane"/>
    <property type="evidence" value="ECO:0007669"/>
    <property type="project" value="TreeGrafter"/>
</dbReference>
<evidence type="ECO:0000313" key="11">
    <source>
        <dbReference type="Proteomes" id="UP000284657"/>
    </source>
</evidence>
<dbReference type="InterPro" id="IPR025256">
    <property type="entry name" value="TM7S3/TM198-like_dom"/>
</dbReference>
<dbReference type="PANTHER" id="PTHR31247">
    <property type="entry name" value="TRANSMEMBRANE PROTEIN 198 FAMILY MEMBER"/>
    <property type="match status" value="1"/>
</dbReference>
<evidence type="ECO:0000259" key="9">
    <source>
        <dbReference type="Pfam" id="PF13886"/>
    </source>
</evidence>
<feature type="transmembrane region" description="Helical" evidence="8">
    <location>
        <begin position="51"/>
        <end position="73"/>
    </location>
</feature>
<dbReference type="EMBL" id="MBAD02002289">
    <property type="protein sequence ID" value="RLN48583.1"/>
    <property type="molecule type" value="Genomic_DNA"/>
</dbReference>
<dbReference type="PANTHER" id="PTHR31247:SF5">
    <property type="entry name" value="DUF4203 DOMAIN-CONTAINING PROTEIN"/>
    <property type="match status" value="1"/>
</dbReference>
<evidence type="ECO:0000256" key="2">
    <source>
        <dbReference type="ARBA" id="ARBA00006244"/>
    </source>
</evidence>
<evidence type="ECO:0000313" key="10">
    <source>
        <dbReference type="EMBL" id="RLN48583.1"/>
    </source>
</evidence>
<dbReference type="AlphaFoldDB" id="A0A3R7MZM6"/>
<dbReference type="InterPro" id="IPR040236">
    <property type="entry name" value="TMEM198"/>
</dbReference>
<feature type="transmembrane region" description="Helical" evidence="8">
    <location>
        <begin position="172"/>
        <end position="197"/>
    </location>
</feature>
<feature type="region of interest" description="Disordered" evidence="7">
    <location>
        <begin position="271"/>
        <end position="293"/>
    </location>
</feature>
<accession>A0A3R7MZM6</accession>
<feature type="transmembrane region" description="Helical" evidence="8">
    <location>
        <begin position="80"/>
        <end position="99"/>
    </location>
</feature>
<comment type="caution">
    <text evidence="10">The sequence shown here is derived from an EMBL/GenBank/DDBJ whole genome shotgun (WGS) entry which is preliminary data.</text>
</comment>
<keyword evidence="3 8" id="KW-0812">Transmembrane</keyword>
<sequence>MLGGKAFGALLAIAGYRLWQTTVYALGFLGGGVVIAVIFEEVFKDETWVLTASWIAFVVGGVICGYICMYLYWAGIFMGGAVGGTALAILINTSFGYKFAPSHPATVLIVLVAILAVAGGCIAVWLQKPALVAGTSLAGAFLLFWGIGYFAGNYPTFNDLARFRTYNSSGKLAYSIPGAWWGYLIGTLVVFGLSMVLQFRFTGKDVDYHTLDRRYSGSEDVLPRQERMAPMRVQYANMGTPDMRPQQQPFQQQRYPTSNQVQWEDLQNLQPTQQNASQPQPNSTSSQPQSYVDTSLVQPQYQQREHDYQISDIVPTTARPQQYRISDPGTPPANSTAPSAPAKPYQGNNRTSGTSHIV</sequence>
<feature type="transmembrane region" description="Helical" evidence="8">
    <location>
        <begin position="105"/>
        <end position="126"/>
    </location>
</feature>
<evidence type="ECO:0000256" key="5">
    <source>
        <dbReference type="ARBA" id="ARBA00023136"/>
    </source>
</evidence>
<feature type="domain" description="TM7S3/TM198-like" evidence="9">
    <location>
        <begin position="7"/>
        <end position="199"/>
    </location>
</feature>
<feature type="compositionally biased region" description="Low complexity" evidence="7">
    <location>
        <begin position="332"/>
        <end position="344"/>
    </location>
</feature>
<protein>
    <recommendedName>
        <fullName evidence="6">Transmembrane protein 198</fullName>
    </recommendedName>
</protein>
<reference evidence="10 11" key="1">
    <citation type="submission" date="2018-07" db="EMBL/GenBank/DDBJ databases">
        <title>Genome sequencing of oomycete isolates from Chile give support for New Zealand origin for Phytophthora kernoviae and make available the first Nothophytophthora sp. genome.</title>
        <authorList>
            <person name="Studholme D.J."/>
            <person name="Sanfuentes E."/>
            <person name="Panda P."/>
            <person name="Hill R."/>
            <person name="Sambles C."/>
            <person name="Grant M."/>
            <person name="Williams N.M."/>
            <person name="Mcdougal R.L."/>
        </authorList>
    </citation>
    <scope>NUCLEOTIDE SEQUENCE [LARGE SCALE GENOMIC DNA]</scope>
    <source>
        <strain evidence="10">Chile7</strain>
    </source>
</reference>
<evidence type="ECO:0000256" key="8">
    <source>
        <dbReference type="SAM" id="Phobius"/>
    </source>
</evidence>
<keyword evidence="4 8" id="KW-1133">Transmembrane helix</keyword>